<feature type="domain" description="Thioredoxin" evidence="2">
    <location>
        <begin position="70"/>
        <end position="211"/>
    </location>
</feature>
<dbReference type="GO" id="GO:0016209">
    <property type="term" value="F:antioxidant activity"/>
    <property type="evidence" value="ECO:0007669"/>
    <property type="project" value="InterPro"/>
</dbReference>
<proteinExistence type="predicted"/>
<reference evidence="3" key="1">
    <citation type="submission" date="2020-10" db="EMBL/GenBank/DDBJ databases">
        <authorList>
            <person name="Gilroy R."/>
        </authorList>
    </citation>
    <scope>NUCLEOTIDE SEQUENCE</scope>
    <source>
        <strain evidence="3">ChiSjej2B20-13462</strain>
    </source>
</reference>
<protein>
    <submittedName>
        <fullName evidence="3">TlpA family protein disulfide reductase</fullName>
    </submittedName>
</protein>
<organism evidence="3 4">
    <name type="scientific">Candidatus Avoscillospira stercorigallinarum</name>
    <dbReference type="NCBI Taxonomy" id="2840708"/>
    <lineage>
        <taxon>Bacteria</taxon>
        <taxon>Bacillati</taxon>
        <taxon>Bacillota</taxon>
        <taxon>Clostridia</taxon>
        <taxon>Eubacteriales</taxon>
        <taxon>Oscillospiraceae</taxon>
        <taxon>Oscillospiraceae incertae sedis</taxon>
        <taxon>Candidatus Avoscillospira</taxon>
    </lineage>
</organism>
<dbReference type="PROSITE" id="PS00194">
    <property type="entry name" value="THIOREDOXIN_1"/>
    <property type="match status" value="1"/>
</dbReference>
<dbReference type="SUPFAM" id="SSF52833">
    <property type="entry name" value="Thioredoxin-like"/>
    <property type="match status" value="1"/>
</dbReference>
<evidence type="ECO:0000259" key="2">
    <source>
        <dbReference type="PROSITE" id="PS51352"/>
    </source>
</evidence>
<dbReference type="InterPro" id="IPR050553">
    <property type="entry name" value="Thioredoxin_ResA/DsbE_sf"/>
</dbReference>
<feature type="compositionally biased region" description="Acidic residues" evidence="1">
    <location>
        <begin position="43"/>
        <end position="70"/>
    </location>
</feature>
<dbReference type="PANTHER" id="PTHR42852:SF17">
    <property type="entry name" value="THIOREDOXIN-LIKE PROTEIN HI_1115"/>
    <property type="match status" value="1"/>
</dbReference>
<dbReference type="Proteomes" id="UP000886874">
    <property type="component" value="Unassembled WGS sequence"/>
</dbReference>
<dbReference type="Gene3D" id="3.40.30.10">
    <property type="entry name" value="Glutaredoxin"/>
    <property type="match status" value="1"/>
</dbReference>
<reference evidence="3" key="2">
    <citation type="journal article" date="2021" name="PeerJ">
        <title>Extensive microbial diversity within the chicken gut microbiome revealed by metagenomics and culture.</title>
        <authorList>
            <person name="Gilroy R."/>
            <person name="Ravi A."/>
            <person name="Getino M."/>
            <person name="Pursley I."/>
            <person name="Horton D.L."/>
            <person name="Alikhan N.F."/>
            <person name="Baker D."/>
            <person name="Gharbi K."/>
            <person name="Hall N."/>
            <person name="Watson M."/>
            <person name="Adriaenssens E.M."/>
            <person name="Foster-Nyarko E."/>
            <person name="Jarju S."/>
            <person name="Secka A."/>
            <person name="Antonio M."/>
            <person name="Oren A."/>
            <person name="Chaudhuri R.R."/>
            <person name="La Ragione R."/>
            <person name="Hildebrand F."/>
            <person name="Pallen M.J."/>
        </authorList>
    </citation>
    <scope>NUCLEOTIDE SEQUENCE</scope>
    <source>
        <strain evidence="3">ChiSjej2B20-13462</strain>
    </source>
</reference>
<dbReference type="Pfam" id="PF00578">
    <property type="entry name" value="AhpC-TSA"/>
    <property type="match status" value="1"/>
</dbReference>
<dbReference type="PANTHER" id="PTHR42852">
    <property type="entry name" value="THIOL:DISULFIDE INTERCHANGE PROTEIN DSBE"/>
    <property type="match status" value="1"/>
</dbReference>
<dbReference type="InterPro" id="IPR017937">
    <property type="entry name" value="Thioredoxin_CS"/>
</dbReference>
<dbReference type="CDD" id="cd02966">
    <property type="entry name" value="TlpA_like_family"/>
    <property type="match status" value="1"/>
</dbReference>
<feature type="region of interest" description="Disordered" evidence="1">
    <location>
        <begin position="38"/>
        <end position="75"/>
    </location>
</feature>
<gene>
    <name evidence="3" type="ORF">IAA67_00995</name>
</gene>
<name>A0A9D1CMX7_9FIRM</name>
<dbReference type="InterPro" id="IPR000866">
    <property type="entry name" value="AhpC/TSA"/>
</dbReference>
<evidence type="ECO:0000313" key="3">
    <source>
        <dbReference type="EMBL" id="HIQ68900.1"/>
    </source>
</evidence>
<dbReference type="AlphaFoldDB" id="A0A9D1CMX7"/>
<dbReference type="GO" id="GO:0016491">
    <property type="term" value="F:oxidoreductase activity"/>
    <property type="evidence" value="ECO:0007669"/>
    <property type="project" value="InterPro"/>
</dbReference>
<comment type="caution">
    <text evidence="3">The sequence shown here is derived from an EMBL/GenBank/DDBJ whole genome shotgun (WGS) entry which is preliminary data.</text>
</comment>
<dbReference type="InterPro" id="IPR036249">
    <property type="entry name" value="Thioredoxin-like_sf"/>
</dbReference>
<dbReference type="EMBL" id="DVFN01000015">
    <property type="protein sequence ID" value="HIQ68900.1"/>
    <property type="molecule type" value="Genomic_DNA"/>
</dbReference>
<evidence type="ECO:0000256" key="1">
    <source>
        <dbReference type="SAM" id="MobiDB-lite"/>
    </source>
</evidence>
<evidence type="ECO:0000313" key="4">
    <source>
        <dbReference type="Proteomes" id="UP000886874"/>
    </source>
</evidence>
<accession>A0A9D1CMX7</accession>
<dbReference type="PROSITE" id="PS51352">
    <property type="entry name" value="THIOREDOXIN_2"/>
    <property type="match status" value="1"/>
</dbReference>
<sequence length="212" mass="22917">MNQKKTLLIVAVALVVLLAGAGVLYRSLSAQVEADVLVSEPQGPEEEPPAAEEAPDETPEEAEEPEETEEPQPVQAPDFTVFDAEGNAVSLSDYFGKPIVLNFWASWCGPCQSEMPDFDAAYQALGEDVQFLMVNMTDGSRETLDAAQAFLEEAGYTFPVLFDTESNAAITYGVYSLPTTYFIDAGGHAIAYARSAIDAETLQKGIDMIYTP</sequence>
<dbReference type="InterPro" id="IPR013766">
    <property type="entry name" value="Thioredoxin_domain"/>
</dbReference>